<name>A0A1F6T183_9PROT</name>
<evidence type="ECO:0008006" key="3">
    <source>
        <dbReference type="Google" id="ProtNLM"/>
    </source>
</evidence>
<organism evidence="1 2">
    <name type="scientific">Candidatus Muproteobacteria bacterium RBG_16_64_10</name>
    <dbReference type="NCBI Taxonomy" id="1817757"/>
    <lineage>
        <taxon>Bacteria</taxon>
        <taxon>Pseudomonadati</taxon>
        <taxon>Pseudomonadota</taxon>
        <taxon>Candidatus Muproteobacteria</taxon>
    </lineage>
</organism>
<protein>
    <recommendedName>
        <fullName evidence="3">DUF465 domain-containing protein</fullName>
    </recommendedName>
</protein>
<dbReference type="Pfam" id="PF04325">
    <property type="entry name" value="DUF465"/>
    <property type="match status" value="1"/>
</dbReference>
<dbReference type="AlphaFoldDB" id="A0A1F6T183"/>
<dbReference type="Proteomes" id="UP000179334">
    <property type="component" value="Unassembled WGS sequence"/>
</dbReference>
<sequence>MGMLIPILGIFKLDFRCSQICFDRCLFENTCKPWWLDPGMDQLQLRRLKKRKLALKDIIARLESRLIPDQLA</sequence>
<dbReference type="InterPro" id="IPR007420">
    <property type="entry name" value="DUF465"/>
</dbReference>
<comment type="caution">
    <text evidence="1">The sequence shown here is derived from an EMBL/GenBank/DDBJ whole genome shotgun (WGS) entry which is preliminary data.</text>
</comment>
<proteinExistence type="predicted"/>
<reference evidence="1 2" key="1">
    <citation type="journal article" date="2016" name="Nat. Commun.">
        <title>Thousands of microbial genomes shed light on interconnected biogeochemical processes in an aquifer system.</title>
        <authorList>
            <person name="Anantharaman K."/>
            <person name="Brown C.T."/>
            <person name="Hug L.A."/>
            <person name="Sharon I."/>
            <person name="Castelle C.J."/>
            <person name="Probst A.J."/>
            <person name="Thomas B.C."/>
            <person name="Singh A."/>
            <person name="Wilkins M.J."/>
            <person name="Karaoz U."/>
            <person name="Brodie E.L."/>
            <person name="Williams K.H."/>
            <person name="Hubbard S.S."/>
            <person name="Banfield J.F."/>
        </authorList>
    </citation>
    <scope>NUCLEOTIDE SEQUENCE [LARGE SCALE GENOMIC DNA]</scope>
</reference>
<evidence type="ECO:0000313" key="1">
    <source>
        <dbReference type="EMBL" id="OGI38942.1"/>
    </source>
</evidence>
<dbReference type="EMBL" id="MFSR01000058">
    <property type="protein sequence ID" value="OGI38942.1"/>
    <property type="molecule type" value="Genomic_DNA"/>
</dbReference>
<accession>A0A1F6T183</accession>
<gene>
    <name evidence="1" type="ORF">A2V91_06430</name>
</gene>
<evidence type="ECO:0000313" key="2">
    <source>
        <dbReference type="Proteomes" id="UP000179334"/>
    </source>
</evidence>